<evidence type="ECO:0000313" key="3">
    <source>
        <dbReference type="Proteomes" id="UP001497744"/>
    </source>
</evidence>
<protein>
    <submittedName>
        <fullName evidence="2">Extracellular matrix-binding ebh, putative</fullName>
    </submittedName>
</protein>
<name>A0AAV4LXW0_BABCB</name>
<proteinExistence type="predicted"/>
<evidence type="ECO:0000256" key="1">
    <source>
        <dbReference type="SAM" id="Phobius"/>
    </source>
</evidence>
<dbReference type="RefSeq" id="XP_067716804.1">
    <property type="nucleotide sequence ID" value="XM_067860703.1"/>
</dbReference>
<dbReference type="EMBL" id="BPLF01000003">
    <property type="protein sequence ID" value="GIX64735.1"/>
    <property type="molecule type" value="Genomic_DNA"/>
</dbReference>
<reference evidence="2 3" key="1">
    <citation type="submission" date="2021-06" db="EMBL/GenBank/DDBJ databases">
        <title>Genome sequence of Babesia caballi.</title>
        <authorList>
            <person name="Yamagishi J."/>
            <person name="Kidaka T."/>
            <person name="Ochi A."/>
        </authorList>
    </citation>
    <scope>NUCLEOTIDE SEQUENCE [LARGE SCALE GENOMIC DNA]</scope>
    <source>
        <strain evidence="2">USDA-D6B2</strain>
    </source>
</reference>
<keyword evidence="1" id="KW-1133">Transmembrane helix</keyword>
<dbReference type="Proteomes" id="UP001497744">
    <property type="component" value="Unassembled WGS sequence"/>
</dbReference>
<evidence type="ECO:0000313" key="2">
    <source>
        <dbReference type="EMBL" id="GIX64735.1"/>
    </source>
</evidence>
<accession>A0AAV4LXW0</accession>
<feature type="transmembrane region" description="Helical" evidence="1">
    <location>
        <begin position="468"/>
        <end position="485"/>
    </location>
</feature>
<organism evidence="2 3">
    <name type="scientific">Babesia caballi</name>
    <dbReference type="NCBI Taxonomy" id="5871"/>
    <lineage>
        <taxon>Eukaryota</taxon>
        <taxon>Sar</taxon>
        <taxon>Alveolata</taxon>
        <taxon>Apicomplexa</taxon>
        <taxon>Aconoidasida</taxon>
        <taxon>Piroplasmida</taxon>
        <taxon>Babesiidae</taxon>
        <taxon>Babesia</taxon>
    </lineage>
</organism>
<gene>
    <name evidence="2" type="ORF">BcabD6B2_41700</name>
</gene>
<keyword evidence="1" id="KW-0472">Membrane</keyword>
<keyword evidence="1" id="KW-0812">Transmembrane</keyword>
<comment type="caution">
    <text evidence="2">The sequence shown here is derived from an EMBL/GenBank/DDBJ whole genome shotgun (WGS) entry which is preliminary data.</text>
</comment>
<dbReference type="GeneID" id="94196216"/>
<keyword evidence="3" id="KW-1185">Reference proteome</keyword>
<dbReference type="AlphaFoldDB" id="A0AAV4LXW0"/>
<sequence>MSFAYPSGAVLLSKLAEYAYALQFQLSFLTQKCFTNFDDGCGWRHCRFGKDLIATGNPVPSHICPGYNCKNNKCQHDGKSQSSVCTHNKGGVGSECGQSGGKASPLQAFLTDNLQGFRRGQPGTSNHLASCSSNLMCHVPMGFKAEYLRETPGYSYHVFYPLLFYCSDNTRPLRLLSDKLYCISNYTPRSLGDMLGFYLHLCRQVFNKRPDNFTFPSYITRLLTTQRHPSRAGLLIFEYLENSIVELGSALHGVVRHCHNRQKGGQRDQIEHQTVSGGSCSHSDSSPADLWSLFTLDDPNKYPNCAAGGGCGAYLSPLTRSKGSTFGKSAGFASTYLSWVSYLADDFKERLECLLNDFSNITCTDYRTLTGGKCSCTNGNHGTNSCQCDSVVSCSGVLPLFYEHGFNFFNVKSLSGKGCGNGQTKRSCNAFHSQLQTVINGEPLYTLLIAVDRFLYAIRWEFFSRLSAFWSIYVCIILYTFFFLLDTLHMRSHLKLTSSHTVPPVALLTSGKPLPITKLTYIGQ</sequence>